<sequence length="97" mass="10342">MMNELNTGVMLSLATKTSKIAAADDEHHGTTNTNKKPRNEQCAGAMTTTNNGNVDDDTRTSKNDADADPEAKRSTTAWRASRASRPTSSATTSTPGW</sequence>
<evidence type="ECO:0000256" key="1">
    <source>
        <dbReference type="SAM" id="MobiDB-lite"/>
    </source>
</evidence>
<reference evidence="3" key="1">
    <citation type="submission" date="2023-08" db="EMBL/GenBank/DDBJ databases">
        <title>Reference Genome Resource for the Citrus Pathogen Phytophthora citrophthora.</title>
        <authorList>
            <person name="Moller H."/>
            <person name="Coetzee B."/>
            <person name="Rose L.J."/>
            <person name="Van Niekerk J.M."/>
        </authorList>
    </citation>
    <scope>NUCLEOTIDE SEQUENCE</scope>
    <source>
        <strain evidence="3">STE-U-9442</strain>
    </source>
</reference>
<dbReference type="AlphaFoldDB" id="A0AAD9GP21"/>
<proteinExistence type="predicted"/>
<evidence type="ECO:0000313" key="3">
    <source>
        <dbReference type="EMBL" id="KAK1942329.1"/>
    </source>
</evidence>
<evidence type="ECO:0000313" key="2">
    <source>
        <dbReference type="EMBL" id="KAK1929233.1"/>
    </source>
</evidence>
<evidence type="ECO:0000313" key="5">
    <source>
        <dbReference type="Proteomes" id="UP001259832"/>
    </source>
</evidence>
<evidence type="ECO:0000313" key="4">
    <source>
        <dbReference type="EMBL" id="KAK1942336.1"/>
    </source>
</evidence>
<feature type="compositionally biased region" description="Basic and acidic residues" evidence="1">
    <location>
        <begin position="56"/>
        <end position="73"/>
    </location>
</feature>
<comment type="caution">
    <text evidence="3">The sequence shown here is derived from an EMBL/GenBank/DDBJ whole genome shotgun (WGS) entry which is preliminary data.</text>
</comment>
<dbReference type="Proteomes" id="UP001259832">
    <property type="component" value="Unassembled WGS sequence"/>
</dbReference>
<name>A0AAD9GP21_9STRA</name>
<protein>
    <submittedName>
        <fullName evidence="3">Uncharacterized protein</fullName>
    </submittedName>
</protein>
<gene>
    <name evidence="3" type="ORF">P3T76_006651</name>
    <name evidence="4" type="ORF">P3T76_006658</name>
    <name evidence="2" type="ORF">P3T76_015185</name>
</gene>
<dbReference type="EMBL" id="JASMQC010000010">
    <property type="protein sequence ID" value="KAK1942336.1"/>
    <property type="molecule type" value="Genomic_DNA"/>
</dbReference>
<feature type="region of interest" description="Disordered" evidence="1">
    <location>
        <begin position="20"/>
        <end position="97"/>
    </location>
</feature>
<keyword evidence="5" id="KW-1185">Reference proteome</keyword>
<dbReference type="EMBL" id="JASMQC010000010">
    <property type="protein sequence ID" value="KAK1942329.1"/>
    <property type="molecule type" value="Genomic_DNA"/>
</dbReference>
<dbReference type="EMBL" id="JASMQC010000050">
    <property type="protein sequence ID" value="KAK1929233.1"/>
    <property type="molecule type" value="Genomic_DNA"/>
</dbReference>
<accession>A0AAD9GP21</accession>
<feature type="compositionally biased region" description="Low complexity" evidence="1">
    <location>
        <begin position="74"/>
        <end position="97"/>
    </location>
</feature>
<organism evidence="3 5">
    <name type="scientific">Phytophthora citrophthora</name>
    <dbReference type="NCBI Taxonomy" id="4793"/>
    <lineage>
        <taxon>Eukaryota</taxon>
        <taxon>Sar</taxon>
        <taxon>Stramenopiles</taxon>
        <taxon>Oomycota</taxon>
        <taxon>Peronosporomycetes</taxon>
        <taxon>Peronosporales</taxon>
        <taxon>Peronosporaceae</taxon>
        <taxon>Phytophthora</taxon>
    </lineage>
</organism>